<evidence type="ECO:0000313" key="2">
    <source>
        <dbReference type="Proteomes" id="UP000198211"/>
    </source>
</evidence>
<evidence type="ECO:0000313" key="1">
    <source>
        <dbReference type="EMBL" id="OWY93830.1"/>
    </source>
</evidence>
<dbReference type="Proteomes" id="UP000198211">
    <property type="component" value="Unassembled WGS sequence"/>
</dbReference>
<gene>
    <name evidence="1" type="ORF">PHMEG_00036620</name>
</gene>
<proteinExistence type="predicted"/>
<organism evidence="1 2">
    <name type="scientific">Phytophthora megakarya</name>
    <dbReference type="NCBI Taxonomy" id="4795"/>
    <lineage>
        <taxon>Eukaryota</taxon>
        <taxon>Sar</taxon>
        <taxon>Stramenopiles</taxon>
        <taxon>Oomycota</taxon>
        <taxon>Peronosporomycetes</taxon>
        <taxon>Peronosporales</taxon>
        <taxon>Peronosporaceae</taxon>
        <taxon>Phytophthora</taxon>
    </lineage>
</organism>
<dbReference type="EMBL" id="NBNE01015367">
    <property type="protein sequence ID" value="OWY93830.1"/>
    <property type="molecule type" value="Genomic_DNA"/>
</dbReference>
<reference evidence="2" key="1">
    <citation type="submission" date="2017-03" db="EMBL/GenBank/DDBJ databases">
        <title>Phytopthora megakarya and P. palmivora, two closely related causual agents of cacao black pod achieved similar genome size and gene model numbers by different mechanisms.</title>
        <authorList>
            <person name="Ali S."/>
            <person name="Shao J."/>
            <person name="Larry D.J."/>
            <person name="Kronmiller B."/>
            <person name="Shen D."/>
            <person name="Strem M.D."/>
            <person name="Melnick R.L."/>
            <person name="Guiltinan M.J."/>
            <person name="Tyler B.M."/>
            <person name="Meinhardt L.W."/>
            <person name="Bailey B.A."/>
        </authorList>
    </citation>
    <scope>NUCLEOTIDE SEQUENCE [LARGE SCALE GENOMIC DNA]</scope>
    <source>
        <strain evidence="2">zdho120</strain>
    </source>
</reference>
<dbReference type="AlphaFoldDB" id="A0A225ULM9"/>
<protein>
    <submittedName>
        <fullName evidence="1">Uncharacterized protein</fullName>
    </submittedName>
</protein>
<keyword evidence="2" id="KW-1185">Reference proteome</keyword>
<name>A0A225ULM9_9STRA</name>
<comment type="caution">
    <text evidence="1">The sequence shown here is derived from an EMBL/GenBank/DDBJ whole genome shotgun (WGS) entry which is preliminary data.</text>
</comment>
<accession>A0A225ULM9</accession>
<sequence>MPRTLSPTEQQGVALGFIMREQHEVAAAKPVSPGETCGRHTWSYVSVTTWRDPSPLAC</sequence>